<dbReference type="GeneID" id="41987602"/>
<accession>A0A8H8QY84</accession>
<sequence length="272" mass="29860">MPNWKTYESSVRLLSAIVAAHPGLKLNYDEVSRFYGGGTKYKAVWDRMTLITKTAKLLKAAVDNGQDPINVEVADISARYGGDCTNSAIENRMRRVKTDAKRINNALTQGIDPITLIIEGHQGEVAARGKGRGQAVFITFFQHQHIAHKSPTRLPLHIRDIHAILQVGGDPGEVILRDLDFVLRTTNLPLFPIIGFLRGAALEVILMSRVEIARWFGSDASPKAVSNVVGQVIRPYIQKVASVIKSGGDPKDVPCSEFTWVKPRKGTNGLAT</sequence>
<comment type="caution">
    <text evidence="1">The sequence shown here is derived from an EMBL/GenBank/DDBJ whole genome shotgun (WGS) entry which is preliminary data.</text>
</comment>
<reference evidence="1 2" key="1">
    <citation type="submission" date="2018-05" db="EMBL/GenBank/DDBJ databases">
        <title>Genome sequencing and assembly of the regulated plant pathogen Lachnellula willkommii and related sister species for the development of diagnostic species identification markers.</title>
        <authorList>
            <person name="Giroux E."/>
            <person name="Bilodeau G."/>
        </authorList>
    </citation>
    <scope>NUCLEOTIDE SEQUENCE [LARGE SCALE GENOMIC DNA]</scope>
    <source>
        <strain evidence="1 2">CBS 185.66</strain>
    </source>
</reference>
<proteinExistence type="predicted"/>
<organism evidence="1 2">
    <name type="scientific">Lachnellula hyalina</name>
    <dbReference type="NCBI Taxonomy" id="1316788"/>
    <lineage>
        <taxon>Eukaryota</taxon>
        <taxon>Fungi</taxon>
        <taxon>Dikarya</taxon>
        <taxon>Ascomycota</taxon>
        <taxon>Pezizomycotina</taxon>
        <taxon>Leotiomycetes</taxon>
        <taxon>Helotiales</taxon>
        <taxon>Lachnaceae</taxon>
        <taxon>Lachnellula</taxon>
    </lineage>
</organism>
<evidence type="ECO:0000313" key="1">
    <source>
        <dbReference type="EMBL" id="TVY23940.1"/>
    </source>
</evidence>
<gene>
    <name evidence="1" type="ORF">LHYA1_G007404</name>
</gene>
<dbReference type="AlphaFoldDB" id="A0A8H8QY84"/>
<keyword evidence="2" id="KW-1185">Reference proteome</keyword>
<dbReference type="Proteomes" id="UP000431533">
    <property type="component" value="Unassembled WGS sequence"/>
</dbReference>
<evidence type="ECO:0000313" key="2">
    <source>
        <dbReference type="Proteomes" id="UP000431533"/>
    </source>
</evidence>
<name>A0A8H8QY84_9HELO</name>
<dbReference type="RefSeq" id="XP_031002728.1">
    <property type="nucleotide sequence ID" value="XM_031152333.1"/>
</dbReference>
<dbReference type="OrthoDB" id="4828117at2759"/>
<dbReference type="EMBL" id="QGMH01000154">
    <property type="protein sequence ID" value="TVY23940.1"/>
    <property type="molecule type" value="Genomic_DNA"/>
</dbReference>
<protein>
    <submittedName>
        <fullName evidence="1">Uncharacterized protein</fullName>
    </submittedName>
</protein>